<dbReference type="PROSITE" id="PS51800">
    <property type="entry name" value="ZF_CHHC_U11_48K"/>
    <property type="match status" value="2"/>
</dbReference>
<evidence type="ECO:0000259" key="4">
    <source>
        <dbReference type="PROSITE" id="PS51800"/>
    </source>
</evidence>
<evidence type="ECO:0000256" key="3">
    <source>
        <dbReference type="ARBA" id="ARBA00022833"/>
    </source>
</evidence>
<dbReference type="InterPro" id="IPR051591">
    <property type="entry name" value="UPF0224_FAM112_RNA_Proc"/>
</dbReference>
<dbReference type="Proteomes" id="UP000828390">
    <property type="component" value="Unassembled WGS sequence"/>
</dbReference>
<reference evidence="5" key="2">
    <citation type="submission" date="2020-11" db="EMBL/GenBank/DDBJ databases">
        <authorList>
            <person name="McCartney M.A."/>
            <person name="Auch B."/>
            <person name="Kono T."/>
            <person name="Mallez S."/>
            <person name="Becker A."/>
            <person name="Gohl D.M."/>
            <person name="Silverstein K.A.T."/>
            <person name="Koren S."/>
            <person name="Bechman K.B."/>
            <person name="Herman A."/>
            <person name="Abrahante J.E."/>
            <person name="Garbe J."/>
        </authorList>
    </citation>
    <scope>NUCLEOTIDE SEQUENCE</scope>
    <source>
        <strain evidence="5">Duluth1</strain>
        <tissue evidence="5">Whole animal</tissue>
    </source>
</reference>
<protein>
    <recommendedName>
        <fullName evidence="4">CHHC U11-48K-type domain-containing protein</fullName>
    </recommendedName>
</protein>
<dbReference type="Pfam" id="PF05253">
    <property type="entry name" value="zf-U11-48K"/>
    <property type="match status" value="2"/>
</dbReference>
<feature type="domain" description="CHHC U11-48K-type" evidence="4">
    <location>
        <begin position="44"/>
        <end position="71"/>
    </location>
</feature>
<dbReference type="PANTHER" id="PTHR21402">
    <property type="entry name" value="GAMETOCYTE SPECIFIC FACTOR 1-RELATED"/>
    <property type="match status" value="1"/>
</dbReference>
<evidence type="ECO:0000313" key="5">
    <source>
        <dbReference type="EMBL" id="KAH3748933.1"/>
    </source>
</evidence>
<dbReference type="AlphaFoldDB" id="A0A9D4DHE0"/>
<dbReference type="InterPro" id="IPR036236">
    <property type="entry name" value="Znf_C2H2_sf"/>
</dbReference>
<keyword evidence="1" id="KW-0479">Metal-binding</keyword>
<keyword evidence="2" id="KW-0863">Zinc-finger</keyword>
<feature type="domain" description="CHHC U11-48K-type" evidence="4">
    <location>
        <begin position="12"/>
        <end position="39"/>
    </location>
</feature>
<reference evidence="5" key="1">
    <citation type="journal article" date="2019" name="bioRxiv">
        <title>The Genome of the Zebra Mussel, Dreissena polymorpha: A Resource for Invasive Species Research.</title>
        <authorList>
            <person name="McCartney M.A."/>
            <person name="Auch B."/>
            <person name="Kono T."/>
            <person name="Mallez S."/>
            <person name="Zhang Y."/>
            <person name="Obille A."/>
            <person name="Becker A."/>
            <person name="Abrahante J.E."/>
            <person name="Garbe J."/>
            <person name="Badalamenti J.P."/>
            <person name="Herman A."/>
            <person name="Mangelson H."/>
            <person name="Liachko I."/>
            <person name="Sullivan S."/>
            <person name="Sone E.D."/>
            <person name="Koren S."/>
            <person name="Silverstein K.A.T."/>
            <person name="Beckman K.B."/>
            <person name="Gohl D.M."/>
        </authorList>
    </citation>
    <scope>NUCLEOTIDE SEQUENCE</scope>
    <source>
        <strain evidence="5">Duluth1</strain>
        <tissue evidence="5">Whole animal</tissue>
    </source>
</reference>
<keyword evidence="6" id="KW-1185">Reference proteome</keyword>
<evidence type="ECO:0000313" key="6">
    <source>
        <dbReference type="Proteomes" id="UP000828390"/>
    </source>
</evidence>
<dbReference type="SUPFAM" id="SSF57667">
    <property type="entry name" value="beta-beta-alpha zinc fingers"/>
    <property type="match status" value="1"/>
</dbReference>
<proteinExistence type="predicted"/>
<name>A0A9D4DHE0_DREPO</name>
<organism evidence="5 6">
    <name type="scientific">Dreissena polymorpha</name>
    <name type="common">Zebra mussel</name>
    <name type="synonym">Mytilus polymorpha</name>
    <dbReference type="NCBI Taxonomy" id="45954"/>
    <lineage>
        <taxon>Eukaryota</taxon>
        <taxon>Metazoa</taxon>
        <taxon>Spiralia</taxon>
        <taxon>Lophotrochozoa</taxon>
        <taxon>Mollusca</taxon>
        <taxon>Bivalvia</taxon>
        <taxon>Autobranchia</taxon>
        <taxon>Heteroconchia</taxon>
        <taxon>Euheterodonta</taxon>
        <taxon>Imparidentia</taxon>
        <taxon>Neoheterodontei</taxon>
        <taxon>Myida</taxon>
        <taxon>Dreissenoidea</taxon>
        <taxon>Dreissenidae</taxon>
        <taxon>Dreissena</taxon>
    </lineage>
</organism>
<dbReference type="PANTHER" id="PTHR21402:SF5">
    <property type="entry name" value="GAMETOCYTE SPECIFIC FACTOR 1"/>
    <property type="match status" value="1"/>
</dbReference>
<evidence type="ECO:0000256" key="2">
    <source>
        <dbReference type="ARBA" id="ARBA00022771"/>
    </source>
</evidence>
<evidence type="ECO:0000256" key="1">
    <source>
        <dbReference type="ARBA" id="ARBA00022723"/>
    </source>
</evidence>
<dbReference type="InterPro" id="IPR022776">
    <property type="entry name" value="TRM13/UPF0224_CHHC_Znf_dom"/>
</dbReference>
<comment type="caution">
    <text evidence="5">The sequence shown here is derived from an EMBL/GenBank/DDBJ whole genome shotgun (WGS) entry which is preliminary data.</text>
</comment>
<dbReference type="GO" id="GO:0008270">
    <property type="term" value="F:zinc ion binding"/>
    <property type="evidence" value="ECO:0007669"/>
    <property type="project" value="UniProtKB-KW"/>
</dbReference>
<accession>A0A9D4DHE0</accession>
<dbReference type="EMBL" id="JAIWYP010000010">
    <property type="protein sequence ID" value="KAH3748933.1"/>
    <property type="molecule type" value="Genomic_DNA"/>
</dbReference>
<dbReference type="OrthoDB" id="10069248at2759"/>
<keyword evidence="3" id="KW-0862">Zinc</keyword>
<gene>
    <name evidence="5" type="ORF">DPMN_183422</name>
</gene>
<sequence length="271" mass="30320">MAQYRVPDPEELIECPYDRVHMVRAKRFQYHLVKCRKNYTGTEFMKCPFNAKHHVPKPEFRHHIANCPDKAIMEPELSYSSREDNVDRVKGCTDTPVYRDIEIPTQEDWDSEISAPVRRGPAYDSEYYERVKFKDITGLSKSQKAMLNDHRLSNEEKMQQFGEKTLYSRTEDISLRRPMAPSLVAMGNVPPTVASVPPVLPSAYAMGRGRGRGIAAVGMQNGAPGLPSGQFGRGTVMPQSTAGMTFTPGVGRGHIAPPPGYCVPKVTPSDY</sequence>